<name>A0A7G1IJC1_MYCKA</name>
<sequence>MRVVGDKRLRLGGVEFQQRHRALPGQRGHQAGPSGGDPQALRRRQRTGDHRGGHLTHRVAYHQIGLHPVGAPQRGQRQLHTDQPQLDLLDADELLAFGDHLV</sequence>
<accession>A0A7G1IJC1</accession>
<evidence type="ECO:0000256" key="1">
    <source>
        <dbReference type="SAM" id="MobiDB-lite"/>
    </source>
</evidence>
<gene>
    <name evidence="2" type="ORF">NIIDMKKI_50110</name>
</gene>
<keyword evidence="3" id="KW-1185">Reference proteome</keyword>
<dbReference type="AlphaFoldDB" id="A0A7G1IJC1"/>
<feature type="region of interest" description="Disordered" evidence="1">
    <location>
        <begin position="15"/>
        <end position="52"/>
    </location>
</feature>
<protein>
    <submittedName>
        <fullName evidence="2">Uncharacterized protein</fullName>
    </submittedName>
</protein>
<evidence type="ECO:0000313" key="2">
    <source>
        <dbReference type="EMBL" id="BCI89805.1"/>
    </source>
</evidence>
<organism evidence="2 3">
    <name type="scientific">Mycobacterium kansasii</name>
    <dbReference type="NCBI Taxonomy" id="1768"/>
    <lineage>
        <taxon>Bacteria</taxon>
        <taxon>Bacillati</taxon>
        <taxon>Actinomycetota</taxon>
        <taxon>Actinomycetes</taxon>
        <taxon>Mycobacteriales</taxon>
        <taxon>Mycobacteriaceae</taxon>
        <taxon>Mycobacterium</taxon>
    </lineage>
</organism>
<dbReference type="Proteomes" id="UP000516380">
    <property type="component" value="Chromosome"/>
</dbReference>
<reference evidence="2 3" key="1">
    <citation type="submission" date="2020-07" db="EMBL/GenBank/DDBJ databases">
        <title>Mycobacterium kansasii (former subtype) with zoonotic potential isolated from diseased indoor pet cat, Japan.</title>
        <authorList>
            <person name="Fukano H."/>
            <person name="Terazono T."/>
            <person name="Hoshino Y."/>
        </authorList>
    </citation>
    <scope>NUCLEOTIDE SEQUENCE [LARGE SCALE GENOMIC DNA]</scope>
    <source>
        <strain evidence="2 3">Kuro-I</strain>
    </source>
</reference>
<dbReference type="EMBL" id="AP023343">
    <property type="protein sequence ID" value="BCI89805.1"/>
    <property type="molecule type" value="Genomic_DNA"/>
</dbReference>
<evidence type="ECO:0000313" key="3">
    <source>
        <dbReference type="Proteomes" id="UP000516380"/>
    </source>
</evidence>
<proteinExistence type="predicted"/>